<evidence type="ECO:0000313" key="3">
    <source>
        <dbReference type="EnsemblMetazoa" id="Aqu2.1.03719_001"/>
    </source>
</evidence>
<feature type="domain" description="Reverse transcriptase/retrotransposon-derived protein RNase H-like" evidence="2">
    <location>
        <begin position="31"/>
        <end position="130"/>
    </location>
</feature>
<dbReference type="PANTHER" id="PTHR37984:SF5">
    <property type="entry name" value="PROTEIN NYNRIN-LIKE"/>
    <property type="match status" value="1"/>
</dbReference>
<dbReference type="Pfam" id="PF17919">
    <property type="entry name" value="RT_RNaseH_2"/>
    <property type="match status" value="1"/>
</dbReference>
<dbReference type="InParanoid" id="A0A1X7SNP9"/>
<dbReference type="AlphaFoldDB" id="A0A1X7SNP9"/>
<dbReference type="SUPFAM" id="SSF56672">
    <property type="entry name" value="DNA/RNA polymerases"/>
    <property type="match status" value="1"/>
</dbReference>
<protein>
    <recommendedName>
        <fullName evidence="2">Reverse transcriptase/retrotransposon-derived protein RNase H-like domain-containing protein</fullName>
    </recommendedName>
</protein>
<name>A0A1X7SNP9_AMPQE</name>
<dbReference type="PANTHER" id="PTHR37984">
    <property type="entry name" value="PROTEIN CBG26694"/>
    <property type="match status" value="1"/>
</dbReference>
<evidence type="ECO:0000259" key="2">
    <source>
        <dbReference type="Pfam" id="PF17919"/>
    </source>
</evidence>
<dbReference type="InterPro" id="IPR050951">
    <property type="entry name" value="Retrovirus_Pol_polyprotein"/>
</dbReference>
<dbReference type="FunFam" id="3.10.20.370:FF:000001">
    <property type="entry name" value="Retrovirus-related Pol polyprotein from transposon 17.6-like protein"/>
    <property type="match status" value="1"/>
</dbReference>
<dbReference type="Gene3D" id="3.30.70.270">
    <property type="match status" value="1"/>
</dbReference>
<dbReference type="InterPro" id="IPR041577">
    <property type="entry name" value="RT_RNaseH_2"/>
</dbReference>
<dbReference type="GO" id="GO:0003824">
    <property type="term" value="F:catalytic activity"/>
    <property type="evidence" value="ECO:0007669"/>
    <property type="project" value="UniProtKB-KW"/>
</dbReference>
<dbReference type="EnsemblMetazoa" id="Aqu2.1.03719_001">
    <property type="protein sequence ID" value="Aqu2.1.03719_001"/>
    <property type="gene ID" value="Aqu2.1.03719"/>
</dbReference>
<organism evidence="3">
    <name type="scientific">Amphimedon queenslandica</name>
    <name type="common">Sponge</name>
    <dbReference type="NCBI Taxonomy" id="400682"/>
    <lineage>
        <taxon>Eukaryota</taxon>
        <taxon>Metazoa</taxon>
        <taxon>Porifera</taxon>
        <taxon>Demospongiae</taxon>
        <taxon>Heteroscleromorpha</taxon>
        <taxon>Haplosclerida</taxon>
        <taxon>Niphatidae</taxon>
        <taxon>Amphimedon</taxon>
    </lineage>
</organism>
<accession>A0A1X7SNP9</accession>
<dbReference type="CDD" id="cd09274">
    <property type="entry name" value="RNase_HI_RT_Ty3"/>
    <property type="match status" value="1"/>
</dbReference>
<dbReference type="InterPro" id="IPR043128">
    <property type="entry name" value="Rev_trsase/Diguanyl_cyclase"/>
</dbReference>
<proteinExistence type="predicted"/>
<reference evidence="3" key="1">
    <citation type="submission" date="2017-05" db="UniProtKB">
        <authorList>
            <consortium name="EnsemblMetazoa"/>
        </authorList>
    </citation>
    <scope>IDENTIFICATION</scope>
</reference>
<keyword evidence="1" id="KW-0511">Multifunctional enzyme</keyword>
<dbReference type="eggNOG" id="KOG0017">
    <property type="taxonomic scope" value="Eukaryota"/>
</dbReference>
<evidence type="ECO:0000256" key="1">
    <source>
        <dbReference type="ARBA" id="ARBA00023268"/>
    </source>
</evidence>
<sequence length="152" mass="17557">MVNQLSKFSPNLAERTKPLRDLLSKRNQWYWGSEQDRAFLDLKNDLNSARTLALFEPNRETRVSADASSYGLGAILRQKQTDGTWKPVAYVLRSMTQTEQRYAQIEKEALALTWACERLNQYLLGSKFTLETDHKPLIPLLSTKNLEDLPIR</sequence>
<dbReference type="InterPro" id="IPR043502">
    <property type="entry name" value="DNA/RNA_pol_sf"/>
</dbReference>